<evidence type="ECO:0000256" key="1">
    <source>
        <dbReference type="SAM" id="MobiDB-lite"/>
    </source>
</evidence>
<dbReference type="Proteomes" id="UP001194468">
    <property type="component" value="Unassembled WGS sequence"/>
</dbReference>
<name>A0AAD4GK63_BOLED</name>
<evidence type="ECO:0000313" key="3">
    <source>
        <dbReference type="Proteomes" id="UP001194468"/>
    </source>
</evidence>
<sequence>MGALAESWQTSYSAPPRSHWSMNHRCSSWPPGHPAPGKGSQSYHRLHRDPPRDQHGQAREGPRSNAQTAPPAEKTREDSPSLDRTCSAGVKRPFALHFPSKAQRAGVKPDSALNSWGIAKHSTVHKAKRLLSAARGAFAHAQIQAVSGSKATTSCEKDGDVGREEDRKHMTYLTLPWE</sequence>
<dbReference type="AlphaFoldDB" id="A0AAD4GK63"/>
<keyword evidence="3" id="KW-1185">Reference proteome</keyword>
<proteinExistence type="predicted"/>
<dbReference type="EMBL" id="WHUW01000004">
    <property type="protein sequence ID" value="KAF8447403.1"/>
    <property type="molecule type" value="Genomic_DNA"/>
</dbReference>
<reference evidence="2" key="1">
    <citation type="submission" date="2019-10" db="EMBL/GenBank/DDBJ databases">
        <authorList>
            <consortium name="DOE Joint Genome Institute"/>
            <person name="Kuo A."/>
            <person name="Miyauchi S."/>
            <person name="Kiss E."/>
            <person name="Drula E."/>
            <person name="Kohler A."/>
            <person name="Sanchez-Garcia M."/>
            <person name="Andreopoulos B."/>
            <person name="Barry K.W."/>
            <person name="Bonito G."/>
            <person name="Buee M."/>
            <person name="Carver A."/>
            <person name="Chen C."/>
            <person name="Cichocki N."/>
            <person name="Clum A."/>
            <person name="Culley D."/>
            <person name="Crous P.W."/>
            <person name="Fauchery L."/>
            <person name="Girlanda M."/>
            <person name="Hayes R."/>
            <person name="Keri Z."/>
            <person name="LaButti K."/>
            <person name="Lipzen A."/>
            <person name="Lombard V."/>
            <person name="Magnuson J."/>
            <person name="Maillard F."/>
            <person name="Morin E."/>
            <person name="Murat C."/>
            <person name="Nolan M."/>
            <person name="Ohm R."/>
            <person name="Pangilinan J."/>
            <person name="Pereira M."/>
            <person name="Perotto S."/>
            <person name="Peter M."/>
            <person name="Riley R."/>
            <person name="Sitrit Y."/>
            <person name="Stielow B."/>
            <person name="Szollosi G."/>
            <person name="Zifcakova L."/>
            <person name="Stursova M."/>
            <person name="Spatafora J.W."/>
            <person name="Tedersoo L."/>
            <person name="Vaario L.-M."/>
            <person name="Yamada A."/>
            <person name="Yan M."/>
            <person name="Wang P."/>
            <person name="Xu J."/>
            <person name="Bruns T."/>
            <person name="Baldrian P."/>
            <person name="Vilgalys R."/>
            <person name="Henrissat B."/>
            <person name="Grigoriev I.V."/>
            <person name="Hibbett D."/>
            <person name="Nagy L.G."/>
            <person name="Martin F.M."/>
        </authorList>
    </citation>
    <scope>NUCLEOTIDE SEQUENCE</scope>
    <source>
        <strain evidence="2">BED1</strain>
    </source>
</reference>
<comment type="caution">
    <text evidence="2">The sequence shown here is derived from an EMBL/GenBank/DDBJ whole genome shotgun (WGS) entry which is preliminary data.</text>
</comment>
<accession>A0AAD4GK63</accession>
<feature type="region of interest" description="Disordered" evidence="1">
    <location>
        <begin position="1"/>
        <end position="88"/>
    </location>
</feature>
<gene>
    <name evidence="2" type="ORF">L210DRAFT_3628000</name>
</gene>
<feature type="compositionally biased region" description="Basic and acidic residues" evidence="1">
    <location>
        <begin position="48"/>
        <end position="62"/>
    </location>
</feature>
<evidence type="ECO:0000313" key="2">
    <source>
        <dbReference type="EMBL" id="KAF8447403.1"/>
    </source>
</evidence>
<organism evidence="2 3">
    <name type="scientific">Boletus edulis BED1</name>
    <dbReference type="NCBI Taxonomy" id="1328754"/>
    <lineage>
        <taxon>Eukaryota</taxon>
        <taxon>Fungi</taxon>
        <taxon>Dikarya</taxon>
        <taxon>Basidiomycota</taxon>
        <taxon>Agaricomycotina</taxon>
        <taxon>Agaricomycetes</taxon>
        <taxon>Agaricomycetidae</taxon>
        <taxon>Boletales</taxon>
        <taxon>Boletineae</taxon>
        <taxon>Boletaceae</taxon>
        <taxon>Boletoideae</taxon>
        <taxon>Boletus</taxon>
    </lineage>
</organism>
<reference evidence="2" key="2">
    <citation type="journal article" date="2020" name="Nat. Commun.">
        <title>Large-scale genome sequencing of mycorrhizal fungi provides insights into the early evolution of symbiotic traits.</title>
        <authorList>
            <person name="Miyauchi S."/>
            <person name="Kiss E."/>
            <person name="Kuo A."/>
            <person name="Drula E."/>
            <person name="Kohler A."/>
            <person name="Sanchez-Garcia M."/>
            <person name="Morin E."/>
            <person name="Andreopoulos B."/>
            <person name="Barry K.W."/>
            <person name="Bonito G."/>
            <person name="Buee M."/>
            <person name="Carver A."/>
            <person name="Chen C."/>
            <person name="Cichocki N."/>
            <person name="Clum A."/>
            <person name="Culley D."/>
            <person name="Crous P.W."/>
            <person name="Fauchery L."/>
            <person name="Girlanda M."/>
            <person name="Hayes R.D."/>
            <person name="Keri Z."/>
            <person name="LaButti K."/>
            <person name="Lipzen A."/>
            <person name="Lombard V."/>
            <person name="Magnuson J."/>
            <person name="Maillard F."/>
            <person name="Murat C."/>
            <person name="Nolan M."/>
            <person name="Ohm R.A."/>
            <person name="Pangilinan J."/>
            <person name="Pereira M.F."/>
            <person name="Perotto S."/>
            <person name="Peter M."/>
            <person name="Pfister S."/>
            <person name="Riley R."/>
            <person name="Sitrit Y."/>
            <person name="Stielow J.B."/>
            <person name="Szollosi G."/>
            <person name="Zifcakova L."/>
            <person name="Stursova M."/>
            <person name="Spatafora J.W."/>
            <person name="Tedersoo L."/>
            <person name="Vaario L.M."/>
            <person name="Yamada A."/>
            <person name="Yan M."/>
            <person name="Wang P."/>
            <person name="Xu J."/>
            <person name="Bruns T."/>
            <person name="Baldrian P."/>
            <person name="Vilgalys R."/>
            <person name="Dunand C."/>
            <person name="Henrissat B."/>
            <person name="Grigoriev I.V."/>
            <person name="Hibbett D."/>
            <person name="Nagy L.G."/>
            <person name="Martin F.M."/>
        </authorList>
    </citation>
    <scope>NUCLEOTIDE SEQUENCE</scope>
    <source>
        <strain evidence="2">BED1</strain>
    </source>
</reference>
<protein>
    <submittedName>
        <fullName evidence="2">Uncharacterized protein</fullName>
    </submittedName>
</protein>